<dbReference type="VEuPathDB" id="FungiDB:SCHCODRAFT_02492590"/>
<dbReference type="GeneID" id="9586043"/>
<dbReference type="SUPFAM" id="SSF81383">
    <property type="entry name" value="F-box domain"/>
    <property type="match status" value="1"/>
</dbReference>
<evidence type="ECO:0000313" key="3">
    <source>
        <dbReference type="Proteomes" id="UP000007431"/>
    </source>
</evidence>
<dbReference type="RefSeq" id="XP_003034096.1">
    <property type="nucleotide sequence ID" value="XM_003034050.1"/>
</dbReference>
<feature type="non-terminal residue" evidence="2">
    <location>
        <position position="449"/>
    </location>
</feature>
<evidence type="ECO:0000313" key="2">
    <source>
        <dbReference type="EMBL" id="EFI99193.1"/>
    </source>
</evidence>
<keyword evidence="3" id="KW-1185">Reference proteome</keyword>
<reference evidence="2 3" key="1">
    <citation type="journal article" date="2010" name="Nat. Biotechnol.">
        <title>Genome sequence of the model mushroom Schizophyllum commune.</title>
        <authorList>
            <person name="Ohm R.A."/>
            <person name="de Jong J.F."/>
            <person name="Lugones L.G."/>
            <person name="Aerts A."/>
            <person name="Kothe E."/>
            <person name="Stajich J.E."/>
            <person name="de Vries R.P."/>
            <person name="Record E."/>
            <person name="Levasseur A."/>
            <person name="Baker S.E."/>
            <person name="Bartholomew K.A."/>
            <person name="Coutinho P.M."/>
            <person name="Erdmann S."/>
            <person name="Fowler T.J."/>
            <person name="Gathman A.C."/>
            <person name="Lombard V."/>
            <person name="Henrissat B."/>
            <person name="Knabe N."/>
            <person name="Kuees U."/>
            <person name="Lilly W.W."/>
            <person name="Lindquist E."/>
            <person name="Lucas S."/>
            <person name="Magnuson J.K."/>
            <person name="Piumi F."/>
            <person name="Raudaskoski M."/>
            <person name="Salamov A."/>
            <person name="Schmutz J."/>
            <person name="Schwarze F.W.M.R."/>
            <person name="vanKuyk P.A."/>
            <person name="Horton J.S."/>
            <person name="Grigoriev I.V."/>
            <person name="Woesten H.A.B."/>
        </authorList>
    </citation>
    <scope>NUCLEOTIDE SEQUENCE [LARGE SCALE GENOMIC DNA]</scope>
    <source>
        <strain evidence="3">H4-8 / FGSC 9210</strain>
    </source>
</reference>
<gene>
    <name evidence="2" type="ORF">SCHCODRAFT_107415</name>
</gene>
<evidence type="ECO:0000259" key="1">
    <source>
        <dbReference type="PROSITE" id="PS50181"/>
    </source>
</evidence>
<feature type="domain" description="F-box" evidence="1">
    <location>
        <begin position="17"/>
        <end position="70"/>
    </location>
</feature>
<dbReference type="HOGENOM" id="CLU_047450_0_0_1"/>
<dbReference type="Pfam" id="PF12937">
    <property type="entry name" value="F-box-like"/>
    <property type="match status" value="1"/>
</dbReference>
<dbReference type="AlphaFoldDB" id="D8PY55"/>
<name>D8PY55_SCHCM</name>
<accession>D8PY55</accession>
<organism evidence="3">
    <name type="scientific">Schizophyllum commune (strain H4-8 / FGSC 9210)</name>
    <name type="common">Split gill fungus</name>
    <dbReference type="NCBI Taxonomy" id="578458"/>
    <lineage>
        <taxon>Eukaryota</taxon>
        <taxon>Fungi</taxon>
        <taxon>Dikarya</taxon>
        <taxon>Basidiomycota</taxon>
        <taxon>Agaricomycotina</taxon>
        <taxon>Agaricomycetes</taxon>
        <taxon>Agaricomycetidae</taxon>
        <taxon>Agaricales</taxon>
        <taxon>Schizophyllaceae</taxon>
        <taxon>Schizophyllum</taxon>
    </lineage>
</organism>
<dbReference type="EMBL" id="GL377304">
    <property type="protein sequence ID" value="EFI99193.1"/>
    <property type="molecule type" value="Genomic_DNA"/>
</dbReference>
<proteinExistence type="predicted"/>
<sequence>MESDTMSITTPLYTLNPPPVYRLPTEILAGIFVLLKDYHYTPASFARTVSRVCKPWRSIAHSTGQLWNAIVIDDDEDGCHLMAYLDACLTLSGLCGLDVTCYSKVYLPSVIAKLLPHAHRWEYVELTGHWRDFLSLSTLSPSCPRLKKVSFESDPREDLVHITGMLDFTRDSTAQLEHLSVDASCARRVGGDINIPSFIGLRHLDISLGDTWHCPSALLRAASLSRLTIDFLATDCCRPDGLWTELDALEPVHMPVLYKLCLCNASHVLMRYIVAPALEELLLTCPTSARGLPDGDFCTSLLALVSASDAPHPLLDFTAQDIPEDFDEAAARAFPRALERLGNLEELSVQCTGGDDRPVLSRTVISALVCREGVPPLVPNLTKFCISPNYGCFPPEVMIEHLLLIQDVLFSRAVPRVIDGTPVAALESAQAPEIQYMGPVDGRENMDEV</sequence>
<dbReference type="Proteomes" id="UP000007431">
    <property type="component" value="Unassembled WGS sequence"/>
</dbReference>
<dbReference type="KEGG" id="scm:SCHCO_02492590"/>
<dbReference type="OrthoDB" id="3181259at2759"/>
<dbReference type="InterPro" id="IPR001810">
    <property type="entry name" value="F-box_dom"/>
</dbReference>
<protein>
    <recommendedName>
        <fullName evidence="1">F-box domain-containing protein</fullName>
    </recommendedName>
</protein>
<dbReference type="Gene3D" id="1.20.1280.50">
    <property type="match status" value="1"/>
</dbReference>
<dbReference type="InParanoid" id="D8PY55"/>
<dbReference type="InterPro" id="IPR036047">
    <property type="entry name" value="F-box-like_dom_sf"/>
</dbReference>
<dbReference type="PROSITE" id="PS50181">
    <property type="entry name" value="FBOX"/>
    <property type="match status" value="1"/>
</dbReference>